<dbReference type="SUPFAM" id="SSF55681">
    <property type="entry name" value="Class II aaRS and biotin synthetases"/>
    <property type="match status" value="1"/>
</dbReference>
<dbReference type="RefSeq" id="WP_189586977.1">
    <property type="nucleotide sequence ID" value="NZ_BMYV01000003.1"/>
</dbReference>
<evidence type="ECO:0000313" key="3">
    <source>
        <dbReference type="Proteomes" id="UP000600865"/>
    </source>
</evidence>
<name>A0A918NKB4_9PROT</name>
<evidence type="ECO:0000259" key="1">
    <source>
        <dbReference type="PROSITE" id="PS51733"/>
    </source>
</evidence>
<dbReference type="InterPro" id="IPR004143">
    <property type="entry name" value="BPL_LPL_catalytic"/>
</dbReference>
<sequence>MHLKSVTAPPKSEPRLGSAYSQLPMNWDIPLPDGSSLADYYSWEEARLNAMRAGEVSPLAYVWVPARSISLSRREAARLDLQRFKDEPLAIRGTGGTAVPQGQGTANITLFTRHDRAPGITAFYQQMCGALMRGFEAIGLTTTIGAKSGSFCDGDFNLLYKGQKLAGTAQRWCRAQNGQTLGCHHVVVLTGGNPAELCHRIEALYAAAGAVETYSADAHSDLAIQITDLRAAMQEPLSHLVES</sequence>
<accession>A0A918NKB4</accession>
<dbReference type="InterPro" id="IPR045864">
    <property type="entry name" value="aa-tRNA-synth_II/BPL/LPL"/>
</dbReference>
<gene>
    <name evidence="2" type="ORF">GCM10011309_26230</name>
</gene>
<feature type="domain" description="BPL/LPL catalytic" evidence="1">
    <location>
        <begin position="54"/>
        <end position="243"/>
    </location>
</feature>
<dbReference type="Proteomes" id="UP000600865">
    <property type="component" value="Unassembled WGS sequence"/>
</dbReference>
<protein>
    <recommendedName>
        <fullName evidence="1">BPL/LPL catalytic domain-containing protein</fullName>
    </recommendedName>
</protein>
<comment type="caution">
    <text evidence="2">The sequence shown here is derived from an EMBL/GenBank/DDBJ whole genome shotgun (WGS) entry which is preliminary data.</text>
</comment>
<dbReference type="AlphaFoldDB" id="A0A918NKB4"/>
<organism evidence="2 3">
    <name type="scientific">Litorimonas cladophorae</name>
    <dbReference type="NCBI Taxonomy" id="1220491"/>
    <lineage>
        <taxon>Bacteria</taxon>
        <taxon>Pseudomonadati</taxon>
        <taxon>Pseudomonadota</taxon>
        <taxon>Alphaproteobacteria</taxon>
        <taxon>Maricaulales</taxon>
        <taxon>Robiginitomaculaceae</taxon>
    </lineage>
</organism>
<evidence type="ECO:0000313" key="2">
    <source>
        <dbReference type="EMBL" id="GGX74808.1"/>
    </source>
</evidence>
<dbReference type="PROSITE" id="PS51733">
    <property type="entry name" value="BPL_LPL_CATALYTIC"/>
    <property type="match status" value="1"/>
</dbReference>
<dbReference type="EMBL" id="BMYV01000003">
    <property type="protein sequence ID" value="GGX74808.1"/>
    <property type="molecule type" value="Genomic_DNA"/>
</dbReference>
<keyword evidence="3" id="KW-1185">Reference proteome</keyword>
<dbReference type="Gene3D" id="3.30.930.10">
    <property type="entry name" value="Bira Bifunctional Protein, Domain 2"/>
    <property type="match status" value="1"/>
</dbReference>
<dbReference type="Pfam" id="PF21948">
    <property type="entry name" value="LplA-B_cat"/>
    <property type="match status" value="1"/>
</dbReference>
<proteinExistence type="predicted"/>
<reference evidence="2 3" key="1">
    <citation type="journal article" date="2014" name="Int. J. Syst. Evol. Microbiol.">
        <title>Complete genome sequence of Corynebacterium casei LMG S-19264T (=DSM 44701T), isolated from a smear-ripened cheese.</title>
        <authorList>
            <consortium name="US DOE Joint Genome Institute (JGI-PGF)"/>
            <person name="Walter F."/>
            <person name="Albersmeier A."/>
            <person name="Kalinowski J."/>
            <person name="Ruckert C."/>
        </authorList>
    </citation>
    <scope>NUCLEOTIDE SEQUENCE [LARGE SCALE GENOMIC DNA]</scope>
    <source>
        <strain evidence="2 3">KCTC 23968</strain>
    </source>
</reference>